<accession>A0A5K1IS20</accession>
<proteinExistence type="predicted"/>
<dbReference type="SUPFAM" id="SSF52540">
    <property type="entry name" value="P-loop containing nucleoside triphosphate hydrolases"/>
    <property type="match status" value="1"/>
</dbReference>
<evidence type="ECO:0000313" key="2">
    <source>
        <dbReference type="Proteomes" id="UP000330807"/>
    </source>
</evidence>
<evidence type="ECO:0008006" key="3">
    <source>
        <dbReference type="Google" id="ProtNLM"/>
    </source>
</evidence>
<reference evidence="1 2" key="1">
    <citation type="submission" date="2019-10" db="EMBL/GenBank/DDBJ databases">
        <authorList>
            <person name="Wolf R A."/>
        </authorList>
    </citation>
    <scope>NUCLEOTIDE SEQUENCE [LARGE SCALE GENOMIC DNA]</scope>
    <source>
        <strain evidence="1">Collinsella_aerofaciens_AK_138A</strain>
    </source>
</reference>
<name>A0A5K1IS20_9ACTN</name>
<dbReference type="Gene3D" id="3.40.50.300">
    <property type="entry name" value="P-loop containing nucleotide triphosphate hydrolases"/>
    <property type="match status" value="1"/>
</dbReference>
<dbReference type="AlphaFoldDB" id="A0A5K1IS20"/>
<dbReference type="EMBL" id="CABWIH010000029">
    <property type="protein sequence ID" value="VWL91258.1"/>
    <property type="molecule type" value="Genomic_DNA"/>
</dbReference>
<evidence type="ECO:0000313" key="1">
    <source>
        <dbReference type="EMBL" id="VWL91258.1"/>
    </source>
</evidence>
<dbReference type="Proteomes" id="UP000330807">
    <property type="component" value="Unassembled WGS sequence"/>
</dbReference>
<gene>
    <name evidence="1" type="ORF">LMKDKBCB_01291</name>
</gene>
<organism evidence="1 2">
    <name type="scientific">Collinsella aerofaciens</name>
    <dbReference type="NCBI Taxonomy" id="74426"/>
    <lineage>
        <taxon>Bacteria</taxon>
        <taxon>Bacillati</taxon>
        <taxon>Actinomycetota</taxon>
        <taxon>Coriobacteriia</taxon>
        <taxon>Coriobacteriales</taxon>
        <taxon>Coriobacteriaceae</taxon>
        <taxon>Collinsella</taxon>
    </lineage>
</organism>
<sequence>MGNKLLITTGYMGSGSSAYTDLLSEYKDLQCNNGSFEYVFLHCPNGVFDLEDKLLIGNNAIRSDEALHSFLSTMKDLHTKKHWWPGNYVSNLSPHFYTLAREFVKSLTIIESDSYWYYQQNLSTLKSIFNLLLRVASKAHISPKNAILLNYHPMLLAIPTHEEFYKNAKLFIYACLNEMGLNDHSLLIDQLMLPHNLWRMGNYFNDDTYAIVVNRDPRDVFILNKYYWHPANQAVPFPLDVTSFCSYYRAMRESVKPYANDHIIDVHFEDLVYCYSDTVSLLETRIGYKPEDHLMRFDKFDPHVSINNTQLFKNDMYRNEAKYIEENLREYLYSFPYDKPDHDGLIF</sequence>
<protein>
    <recommendedName>
        <fullName evidence="3">Sulfotransferase family protein</fullName>
    </recommendedName>
</protein>
<dbReference type="InterPro" id="IPR027417">
    <property type="entry name" value="P-loop_NTPase"/>
</dbReference>
<dbReference type="RefSeq" id="WP_156063019.1">
    <property type="nucleotide sequence ID" value="NZ_CABWIH010000029.1"/>
</dbReference>